<dbReference type="InterPro" id="IPR001764">
    <property type="entry name" value="Glyco_hydro_3_N"/>
</dbReference>
<dbReference type="Proteomes" id="UP001057520">
    <property type="component" value="Chromosome"/>
</dbReference>
<evidence type="ECO:0000259" key="5">
    <source>
        <dbReference type="PROSITE" id="PS51820"/>
    </source>
</evidence>
<evidence type="ECO:0000256" key="3">
    <source>
        <dbReference type="ARBA" id="ARBA00022801"/>
    </source>
</evidence>
<dbReference type="Gene3D" id="2.60.40.10">
    <property type="entry name" value="Immunoglobulins"/>
    <property type="match status" value="1"/>
</dbReference>
<dbReference type="InterPro" id="IPR044993">
    <property type="entry name" value="BXL"/>
</dbReference>
<evidence type="ECO:0000313" key="7">
    <source>
        <dbReference type="Proteomes" id="UP001057520"/>
    </source>
</evidence>
<dbReference type="InterPro" id="IPR002772">
    <property type="entry name" value="Glyco_hydro_3_C"/>
</dbReference>
<proteinExistence type="inferred from homology"/>
<dbReference type="Gene3D" id="3.40.50.1700">
    <property type="entry name" value="Glycoside hydrolase family 3 C-terminal domain"/>
    <property type="match status" value="1"/>
</dbReference>
<accession>A0ABY5A0A8</accession>
<organism evidence="6 7">
    <name type="scientific">Caulobacter segnis</name>
    <dbReference type="NCBI Taxonomy" id="88688"/>
    <lineage>
        <taxon>Bacteria</taxon>
        <taxon>Pseudomonadati</taxon>
        <taxon>Pseudomonadota</taxon>
        <taxon>Alphaproteobacteria</taxon>
        <taxon>Caulobacterales</taxon>
        <taxon>Caulobacteraceae</taxon>
        <taxon>Caulobacter</taxon>
    </lineage>
</organism>
<evidence type="ECO:0000313" key="6">
    <source>
        <dbReference type="EMBL" id="USQ98034.1"/>
    </source>
</evidence>
<dbReference type="InterPro" id="IPR017853">
    <property type="entry name" value="GH"/>
</dbReference>
<dbReference type="Gene3D" id="3.20.20.300">
    <property type="entry name" value="Glycoside hydrolase, family 3, N-terminal domain"/>
    <property type="match status" value="1"/>
</dbReference>
<feature type="signal peptide" evidence="4">
    <location>
        <begin position="1"/>
        <end position="34"/>
    </location>
</feature>
<comment type="similarity">
    <text evidence="1">Belongs to the glycosyl hydrolase 3 family.</text>
</comment>
<keyword evidence="3 6" id="KW-0378">Hydrolase</keyword>
<evidence type="ECO:0000256" key="2">
    <source>
        <dbReference type="ARBA" id="ARBA00022729"/>
    </source>
</evidence>
<keyword evidence="7" id="KW-1185">Reference proteome</keyword>
<dbReference type="InterPro" id="IPR011658">
    <property type="entry name" value="PA14_dom"/>
</dbReference>
<dbReference type="InterPro" id="IPR036881">
    <property type="entry name" value="Glyco_hydro_3_C_sf"/>
</dbReference>
<gene>
    <name evidence="6" type="ORF">MZV50_11040</name>
</gene>
<protein>
    <submittedName>
        <fullName evidence="6">Glycoside hydrolase family 3 C-terminal domain-containing protein</fullName>
    </submittedName>
</protein>
<dbReference type="PROSITE" id="PS51820">
    <property type="entry name" value="PA14"/>
    <property type="match status" value="1"/>
</dbReference>
<feature type="chain" id="PRO_5045621960" evidence="4">
    <location>
        <begin position="35"/>
        <end position="888"/>
    </location>
</feature>
<dbReference type="Pfam" id="PF00933">
    <property type="entry name" value="Glyco_hydro_3"/>
    <property type="match status" value="1"/>
</dbReference>
<dbReference type="SUPFAM" id="SSF51445">
    <property type="entry name" value="(Trans)glycosidases"/>
    <property type="match status" value="1"/>
</dbReference>
<dbReference type="InterPro" id="IPR026891">
    <property type="entry name" value="Fn3-like"/>
</dbReference>
<dbReference type="Gene3D" id="3.90.182.10">
    <property type="entry name" value="Toxin - Anthrax Protective Antigen,domain 1"/>
    <property type="match status" value="1"/>
</dbReference>
<reference evidence="6 7" key="1">
    <citation type="submission" date="2022-04" db="EMBL/GenBank/DDBJ databases">
        <title>Genome sequence of soybean root-associated Caulobacter segnis RL271.</title>
        <authorList>
            <person name="Longley R."/>
            <person name="Bonito G."/>
            <person name="Trigodet F."/>
            <person name="Crosson S."/>
            <person name="Fiebig A."/>
        </authorList>
    </citation>
    <scope>NUCLEOTIDE SEQUENCE [LARGE SCALE GENOMIC DNA]</scope>
    <source>
        <strain evidence="6 7">RL271</strain>
    </source>
</reference>
<dbReference type="SMART" id="SM01217">
    <property type="entry name" value="Fn3_like"/>
    <property type="match status" value="1"/>
</dbReference>
<evidence type="ECO:0000256" key="4">
    <source>
        <dbReference type="SAM" id="SignalP"/>
    </source>
</evidence>
<name>A0ABY5A0A8_9CAUL</name>
<sequence length="888" mass="95244">MKRDFKGAGRLSGLDFGVRAIAALALLATPSVSASAVAPADTAPTYSDTNLTPEQRAKDLVGRMTLEEKSLQLGHAAPAIPRLGVPQYNWWNEGLHGVARAGIATVYPQAIGMAASWNAPLMEQVGDAVSTEFRAKYLERVHPDGGAEFYRGLTVWSPNVNIFRDPRWGRGQETYGEDPYLTGRMGIAYIHGLQGHDAKYLKTIATSKHFAVHSGPESNRHREDVHPSAHDLEDTYLPAFRATVTEGGAQSVMCVYNAVYGVPGCASDLLLSRTLRRDWGFKGYVVSDCGAVANVYREDSLHYTKTAPEGVAASLKAGTDLICGDYRNNMTTEPENIVAAVRAGLMPEATVDQALERLFTARIRLGLFDPRGTVFPGITAQDYNTPDHRALSLQMAKDSMVLLKNHGDLLPLSTPPKTIAVIGPNADSYDVLVGNYYGRPTKPVTVLDGVRARFPASKVLFAEGSGLIGPAEEPVPDSALCADGDCATKGLKASYFSGPAFSGTEAVRVEPNARVSWSGEDKNASARWTGYLTAPETGEYRLRFASENGYRIWIDDQLIVDEWQVGDAPSIASGRVKLKAGQRYALRVDAVQRDATGDQRLVWSRPSANGDDAVAAARQADVVIFVGGLSARIEGEEMKVEADGFAGGDRTSLDLPAPQQKLLERIHATGKPVVLVLMNGSPLSVTWADKNVPAIVEAWYPGGEGGAAVAALLSGDFSPAGRLPITFHRSADDLPPFGDYAMTGRTYRYFKKPVLYPFGHGLSFTKFVYDAPTASSAAIKAGAAVQVSVRVANTGGRDGDEVVQLYVEKPGDKAAPTLAGFTRIHLTAGESRLVTFDLDARRLSQVDDHGVRKVVPGSYTVHLGGGQPGHAKTVKLGLSVTGEDILPH</sequence>
<dbReference type="PANTHER" id="PTHR42721">
    <property type="entry name" value="SUGAR HYDROLASE-RELATED"/>
    <property type="match status" value="1"/>
</dbReference>
<dbReference type="SUPFAM" id="SSF52279">
    <property type="entry name" value="Beta-D-glucan exohydrolase, C-terminal domain"/>
    <property type="match status" value="1"/>
</dbReference>
<dbReference type="InterPro" id="IPR013783">
    <property type="entry name" value="Ig-like_fold"/>
</dbReference>
<dbReference type="InterPro" id="IPR037524">
    <property type="entry name" value="PA14/GLEYA"/>
</dbReference>
<dbReference type="SMART" id="SM00758">
    <property type="entry name" value="PA14"/>
    <property type="match status" value="1"/>
</dbReference>
<dbReference type="EMBL" id="CP096040">
    <property type="protein sequence ID" value="USQ98034.1"/>
    <property type="molecule type" value="Genomic_DNA"/>
</dbReference>
<dbReference type="PRINTS" id="PR00133">
    <property type="entry name" value="GLHYDRLASE3"/>
</dbReference>
<feature type="domain" description="PA14" evidence="5">
    <location>
        <begin position="486"/>
        <end position="618"/>
    </location>
</feature>
<dbReference type="GO" id="GO:0016787">
    <property type="term" value="F:hydrolase activity"/>
    <property type="evidence" value="ECO:0007669"/>
    <property type="project" value="UniProtKB-KW"/>
</dbReference>
<dbReference type="Pfam" id="PF01915">
    <property type="entry name" value="Glyco_hydro_3_C"/>
    <property type="match status" value="1"/>
</dbReference>
<dbReference type="InterPro" id="IPR036962">
    <property type="entry name" value="Glyco_hydro_3_N_sf"/>
</dbReference>
<dbReference type="SUPFAM" id="SSF56988">
    <property type="entry name" value="Anthrax protective antigen"/>
    <property type="match status" value="1"/>
</dbReference>
<dbReference type="Pfam" id="PF07691">
    <property type="entry name" value="PA14"/>
    <property type="match status" value="1"/>
</dbReference>
<dbReference type="Pfam" id="PF14310">
    <property type="entry name" value="Fn3-like"/>
    <property type="match status" value="1"/>
</dbReference>
<evidence type="ECO:0000256" key="1">
    <source>
        <dbReference type="ARBA" id="ARBA00005336"/>
    </source>
</evidence>
<dbReference type="PANTHER" id="PTHR42721:SF3">
    <property type="entry name" value="BETA-D-XYLOSIDASE 5-RELATED"/>
    <property type="match status" value="1"/>
</dbReference>
<keyword evidence="2 4" id="KW-0732">Signal</keyword>